<dbReference type="InterPro" id="IPR031314">
    <property type="entry name" value="DNK_dom"/>
</dbReference>
<keyword evidence="2" id="KW-0547">Nucleotide-binding</keyword>
<dbReference type="CDD" id="cd01673">
    <property type="entry name" value="dNK"/>
    <property type="match status" value="1"/>
</dbReference>
<feature type="binding site" evidence="2">
    <location>
        <begin position="191"/>
        <end position="193"/>
    </location>
    <ligand>
        <name>ATP</name>
        <dbReference type="ChEBI" id="CHEBI:30616"/>
    </ligand>
</feature>
<accession>A0A0B3VTP1</accession>
<name>A0A0B3VTP1_9FIRM</name>
<dbReference type="PANTHER" id="PTHR10513">
    <property type="entry name" value="DEOXYNUCLEOSIDE KINASE"/>
    <property type="match status" value="1"/>
</dbReference>
<keyword evidence="5" id="KW-1185">Reference proteome</keyword>
<keyword evidence="2" id="KW-0067">ATP-binding</keyword>
<dbReference type="AlphaFoldDB" id="A0A0B3VTP1"/>
<evidence type="ECO:0000313" key="4">
    <source>
        <dbReference type="EMBL" id="KHS55989.1"/>
    </source>
</evidence>
<feature type="binding site" evidence="2">
    <location>
        <begin position="139"/>
        <end position="143"/>
    </location>
    <ligand>
        <name>ATP</name>
        <dbReference type="ChEBI" id="CHEBI:30616"/>
    </ligand>
</feature>
<dbReference type="PANTHER" id="PTHR10513:SF46">
    <property type="entry name" value="DEOXYGUANOSINE KINASE"/>
    <property type="match status" value="1"/>
</dbReference>
<proteinExistence type="predicted"/>
<feature type="binding site" evidence="2">
    <location>
        <begin position="12"/>
        <end position="20"/>
    </location>
    <ligand>
        <name>ATP</name>
        <dbReference type="ChEBI" id="CHEBI:30616"/>
    </ligand>
</feature>
<dbReference type="PIRSF" id="PIRSF000705">
    <property type="entry name" value="DNK"/>
    <property type="match status" value="1"/>
</dbReference>
<keyword evidence="4" id="KW-0808">Transferase</keyword>
<evidence type="ECO:0000256" key="1">
    <source>
        <dbReference type="PIRSR" id="PIRSR000705-1"/>
    </source>
</evidence>
<dbReference type="SUPFAM" id="SSF52540">
    <property type="entry name" value="P-loop containing nucleoside triphosphate hydrolases"/>
    <property type="match status" value="1"/>
</dbReference>
<dbReference type="InterPro" id="IPR002624">
    <property type="entry name" value="DCK/DGK"/>
</dbReference>
<dbReference type="GO" id="GO:0019136">
    <property type="term" value="F:deoxynucleoside kinase activity"/>
    <property type="evidence" value="ECO:0007669"/>
    <property type="project" value="InterPro"/>
</dbReference>
<dbReference type="OrthoDB" id="9774907at2"/>
<gene>
    <name evidence="4" type="ORF">QX51_16310</name>
</gene>
<dbReference type="Pfam" id="PF01712">
    <property type="entry name" value="dNK"/>
    <property type="match status" value="1"/>
</dbReference>
<dbReference type="GO" id="GO:0005737">
    <property type="term" value="C:cytoplasm"/>
    <property type="evidence" value="ECO:0007669"/>
    <property type="project" value="TreeGrafter"/>
</dbReference>
<feature type="active site" description="Proton acceptor" evidence="1">
    <location>
        <position position="87"/>
    </location>
</feature>
<comment type="caution">
    <text evidence="4">The sequence shown here is derived from an EMBL/GenBank/DDBJ whole genome shotgun (WGS) entry which is preliminary data.</text>
</comment>
<evidence type="ECO:0000259" key="3">
    <source>
        <dbReference type="Pfam" id="PF01712"/>
    </source>
</evidence>
<feature type="domain" description="Deoxynucleoside kinase" evidence="3">
    <location>
        <begin position="8"/>
        <end position="211"/>
    </location>
</feature>
<dbReference type="STRING" id="1577792.QX51_16310"/>
<organism evidence="4 5">
    <name type="scientific">Terrisporobacter othiniensis</name>
    <dbReference type="NCBI Taxonomy" id="1577792"/>
    <lineage>
        <taxon>Bacteria</taxon>
        <taxon>Bacillati</taxon>
        <taxon>Bacillota</taxon>
        <taxon>Clostridia</taxon>
        <taxon>Peptostreptococcales</taxon>
        <taxon>Peptostreptococcaceae</taxon>
        <taxon>Terrisporobacter</taxon>
    </lineage>
</organism>
<evidence type="ECO:0000256" key="2">
    <source>
        <dbReference type="PIRSR" id="PIRSR000705-3"/>
    </source>
</evidence>
<reference evidence="4 5" key="1">
    <citation type="submission" date="2014-12" db="EMBL/GenBank/DDBJ databases">
        <title>Draft genome sequence of Terrisporobacter sp. 08-306576, isolated from the blood culture of a bacteremia patient.</title>
        <authorList>
            <person name="Lund L.C."/>
            <person name="Sydenham T.V."/>
            <person name="Hogh S.V."/>
            <person name="Skov M.N."/>
            <person name="Kemp M."/>
            <person name="Justesen U.S."/>
        </authorList>
    </citation>
    <scope>NUCLEOTIDE SEQUENCE [LARGE SCALE GENOMIC DNA]</scope>
    <source>
        <strain evidence="4 5">08-306576</strain>
    </source>
</reference>
<dbReference type="EMBL" id="JWHR01000131">
    <property type="protein sequence ID" value="KHS55989.1"/>
    <property type="molecule type" value="Genomic_DNA"/>
</dbReference>
<keyword evidence="4" id="KW-0418">Kinase</keyword>
<dbReference type="GO" id="GO:0005524">
    <property type="term" value="F:ATP binding"/>
    <property type="evidence" value="ECO:0007669"/>
    <property type="project" value="UniProtKB-KW"/>
</dbReference>
<dbReference type="InterPro" id="IPR050566">
    <property type="entry name" value="Deoxyribonucleoside_kinase"/>
</dbReference>
<evidence type="ECO:0000313" key="5">
    <source>
        <dbReference type="Proteomes" id="UP000031189"/>
    </source>
</evidence>
<dbReference type="RefSeq" id="WP_039680964.1">
    <property type="nucleotide sequence ID" value="NZ_JAWGXO010000032.1"/>
</dbReference>
<sequence>MRNKGIFIAIEGPIGAGKTTLANLLNDHLGYTLLREIVEENPFLSKFYTDIKEYALQTEAFFLFNRVKQLEDVNKNILGQSKGVVSDYHIVKNLIFAGITLDNNQFHRYKQVYNIFVNDLPQPDIVIYLNSNTDVLMNRIANRDRSFERQMDRNYIDNLRNEYKYYFNPLSIKHNFTGKEPVIIEIDNSNLDFLNNLEDRKYIINKVEEAISSLGGKTECSN</sequence>
<dbReference type="Gene3D" id="3.40.50.300">
    <property type="entry name" value="P-loop containing nucleotide triphosphate hydrolases"/>
    <property type="match status" value="1"/>
</dbReference>
<dbReference type="Proteomes" id="UP000031189">
    <property type="component" value="Unassembled WGS sequence"/>
</dbReference>
<protein>
    <submittedName>
        <fullName evidence="4">Deoxyguanosine kinase</fullName>
    </submittedName>
</protein>
<dbReference type="InterPro" id="IPR027417">
    <property type="entry name" value="P-loop_NTPase"/>
</dbReference>